<dbReference type="InterPro" id="IPR008991">
    <property type="entry name" value="Translation_prot_SH3-like_sf"/>
</dbReference>
<accession>A0A1H3QZ36</accession>
<proteinExistence type="predicted"/>
<dbReference type="AlphaFoldDB" id="A0A1H3QZ36"/>
<protein>
    <recommendedName>
        <fullName evidence="3">Ribosomal protein L14E/L6E/L27E</fullName>
    </recommendedName>
</protein>
<dbReference type="Proteomes" id="UP000199230">
    <property type="component" value="Unassembled WGS sequence"/>
</dbReference>
<sequence>MKQQQVRVGQVVQSKKGRDHGRYFVIIDVLDPDYVLLVDGKLRRLDKPKKKKVKHFKVSNHISEEIKCRVESDSKLTNALVRKEIEKLIGNEIE</sequence>
<dbReference type="EMBL" id="FNPV01000011">
    <property type="protein sequence ID" value="SDZ18351.1"/>
    <property type="molecule type" value="Genomic_DNA"/>
</dbReference>
<dbReference type="OrthoDB" id="9912752at2"/>
<name>A0A1H3QZ36_9FIRM</name>
<dbReference type="Gene3D" id="2.30.30.30">
    <property type="match status" value="1"/>
</dbReference>
<dbReference type="RefSeq" id="WP_093315283.1">
    <property type="nucleotide sequence ID" value="NZ_FNPV01000011.1"/>
</dbReference>
<reference evidence="1 2" key="1">
    <citation type="submission" date="2016-10" db="EMBL/GenBank/DDBJ databases">
        <authorList>
            <person name="de Groot N.N."/>
        </authorList>
    </citation>
    <scope>NUCLEOTIDE SEQUENCE [LARGE SCALE GENOMIC DNA]</scope>
    <source>
        <strain evidence="1 2">APO</strain>
    </source>
</reference>
<evidence type="ECO:0000313" key="1">
    <source>
        <dbReference type="EMBL" id="SDZ18351.1"/>
    </source>
</evidence>
<dbReference type="STRING" id="159292.SAMN05192546_11126"/>
<organism evidence="1 2">
    <name type="scientific">Tindallia californiensis</name>
    <dbReference type="NCBI Taxonomy" id="159292"/>
    <lineage>
        <taxon>Bacteria</taxon>
        <taxon>Bacillati</taxon>
        <taxon>Bacillota</taxon>
        <taxon>Clostridia</taxon>
        <taxon>Peptostreptococcales</taxon>
        <taxon>Tindalliaceae</taxon>
        <taxon>Tindallia</taxon>
    </lineage>
</organism>
<gene>
    <name evidence="1" type="ORF">SAMN05192546_11126</name>
</gene>
<dbReference type="SUPFAM" id="SSF50104">
    <property type="entry name" value="Translation proteins SH3-like domain"/>
    <property type="match status" value="1"/>
</dbReference>
<evidence type="ECO:0008006" key="3">
    <source>
        <dbReference type="Google" id="ProtNLM"/>
    </source>
</evidence>
<dbReference type="InterPro" id="IPR014722">
    <property type="entry name" value="Rib_uL2_dom2"/>
</dbReference>
<keyword evidence="2" id="KW-1185">Reference proteome</keyword>
<evidence type="ECO:0000313" key="2">
    <source>
        <dbReference type="Proteomes" id="UP000199230"/>
    </source>
</evidence>